<proteinExistence type="predicted"/>
<dbReference type="Proteomes" id="UP001374803">
    <property type="component" value="Chromosome"/>
</dbReference>
<accession>A0ABZ2KVI0</accession>
<reference evidence="3" key="1">
    <citation type="submission" date="2021-12" db="EMBL/GenBank/DDBJ databases">
        <title>Discovery of the Pendulisporaceae a myxobacterial family with distinct sporulation behavior and unique specialized metabolism.</title>
        <authorList>
            <person name="Garcia R."/>
            <person name="Popoff A."/>
            <person name="Bader C.D."/>
            <person name="Loehr J."/>
            <person name="Walesch S."/>
            <person name="Walt C."/>
            <person name="Boldt J."/>
            <person name="Bunk B."/>
            <person name="Haeckl F.J.F.P.J."/>
            <person name="Gunesch A.P."/>
            <person name="Birkelbach J."/>
            <person name="Nuebel U."/>
            <person name="Pietschmann T."/>
            <person name="Bach T."/>
            <person name="Mueller R."/>
        </authorList>
    </citation>
    <scope>NUCLEOTIDE SEQUENCE</scope>
    <source>
        <strain evidence="3">MSr11367</strain>
    </source>
</reference>
<keyword evidence="1" id="KW-0732">Signal</keyword>
<gene>
    <name evidence="3" type="ORF">LVJ94_29155</name>
</gene>
<name>A0ABZ2KVI0_9BACT</name>
<organism evidence="3 4">
    <name type="scientific">Pendulispora rubella</name>
    <dbReference type="NCBI Taxonomy" id="2741070"/>
    <lineage>
        <taxon>Bacteria</taxon>
        <taxon>Pseudomonadati</taxon>
        <taxon>Myxococcota</taxon>
        <taxon>Myxococcia</taxon>
        <taxon>Myxococcales</taxon>
        <taxon>Sorangiineae</taxon>
        <taxon>Pendulisporaceae</taxon>
        <taxon>Pendulispora</taxon>
    </lineage>
</organism>
<evidence type="ECO:0000259" key="2">
    <source>
        <dbReference type="PROSITE" id="PS51465"/>
    </source>
</evidence>
<feature type="signal peptide" evidence="1">
    <location>
        <begin position="1"/>
        <end position="29"/>
    </location>
</feature>
<keyword evidence="4" id="KW-1185">Reference proteome</keyword>
<evidence type="ECO:0000256" key="1">
    <source>
        <dbReference type="SAM" id="SignalP"/>
    </source>
</evidence>
<evidence type="ECO:0000313" key="3">
    <source>
        <dbReference type="EMBL" id="WXB00975.1"/>
    </source>
</evidence>
<dbReference type="RefSeq" id="WP_394830582.1">
    <property type="nucleotide sequence ID" value="NZ_CP089929.1"/>
</dbReference>
<dbReference type="PROSITE" id="PS51257">
    <property type="entry name" value="PROKAR_LIPOPROTEIN"/>
    <property type="match status" value="1"/>
</dbReference>
<protein>
    <recommendedName>
        <fullName evidence="2">Kazal-like domain-containing protein</fullName>
    </recommendedName>
</protein>
<sequence>MRERIPSTIPSSARATVLSLALVALGAVACSSRVDSPAAVGAREDGLAVAQGQADALPETCPEIEDAMKTWVASHRSCNEDSACAYIPDLDSVNLCEIVSPGNDRPELDALLAAWRDKGCSAGGMCGHAPGKAVCENGTCQWKIDNSCQECPDNLDPVCTTHGQNAINECYAKHCLHDPEIAHTGFCEDSAECKAARGTCNEWLSVEDPLCPDGTRWEGSFWAPEATKGCAGGNFQNTCCTKWYQPCSYIGGTMTLSVDPFTCQPPPREQGAPWTCLHTEQKTCVMQASLSQPFNPGGDYNAHISIVARYGNKVTVRGFHYETGRRFRCTGKVSYDISHASEWSCEACDGNDCTQCTAEQTYLCKL</sequence>
<dbReference type="InterPro" id="IPR002350">
    <property type="entry name" value="Kazal_dom"/>
</dbReference>
<feature type="chain" id="PRO_5047078602" description="Kazal-like domain-containing protein" evidence="1">
    <location>
        <begin position="30"/>
        <end position="366"/>
    </location>
</feature>
<evidence type="ECO:0000313" key="4">
    <source>
        <dbReference type="Proteomes" id="UP001374803"/>
    </source>
</evidence>
<dbReference type="EMBL" id="CP089983">
    <property type="protein sequence ID" value="WXB00975.1"/>
    <property type="molecule type" value="Genomic_DNA"/>
</dbReference>
<feature type="domain" description="Kazal-like" evidence="2">
    <location>
        <begin position="142"/>
        <end position="189"/>
    </location>
</feature>
<dbReference type="PROSITE" id="PS51465">
    <property type="entry name" value="KAZAL_2"/>
    <property type="match status" value="1"/>
</dbReference>